<dbReference type="SMART" id="SM00388">
    <property type="entry name" value="HisKA"/>
    <property type="match status" value="1"/>
</dbReference>
<feature type="non-terminal residue" evidence="11">
    <location>
        <position position="1"/>
    </location>
</feature>
<dbReference type="SMART" id="SM00387">
    <property type="entry name" value="HATPase_c"/>
    <property type="match status" value="1"/>
</dbReference>
<dbReference type="SUPFAM" id="SSF55874">
    <property type="entry name" value="ATPase domain of HSP90 chaperone/DNA topoisomerase II/histidine kinase"/>
    <property type="match status" value="1"/>
</dbReference>
<comment type="catalytic activity">
    <reaction evidence="1">
        <text>ATP + protein L-histidine = ADP + protein N-phospho-L-histidine.</text>
        <dbReference type="EC" id="2.7.13.3"/>
    </reaction>
</comment>
<dbReference type="InterPro" id="IPR036890">
    <property type="entry name" value="HATPase_C_sf"/>
</dbReference>
<dbReference type="EMBL" id="BARS01007317">
    <property type="protein sequence ID" value="GAF81422.1"/>
    <property type="molecule type" value="Genomic_DNA"/>
</dbReference>
<dbReference type="CDD" id="cd00082">
    <property type="entry name" value="HisKA"/>
    <property type="match status" value="1"/>
</dbReference>
<dbReference type="InterPro" id="IPR003594">
    <property type="entry name" value="HATPase_dom"/>
</dbReference>
<dbReference type="Gene3D" id="3.30.450.20">
    <property type="entry name" value="PAS domain"/>
    <property type="match status" value="1"/>
</dbReference>
<dbReference type="Pfam" id="PF13426">
    <property type="entry name" value="PAS_9"/>
    <property type="match status" value="1"/>
</dbReference>
<feature type="coiled-coil region" evidence="7">
    <location>
        <begin position="87"/>
        <end position="132"/>
    </location>
</feature>
<dbReference type="GO" id="GO:0030295">
    <property type="term" value="F:protein kinase activator activity"/>
    <property type="evidence" value="ECO:0007669"/>
    <property type="project" value="TreeGrafter"/>
</dbReference>
<dbReference type="SUPFAM" id="SSF55785">
    <property type="entry name" value="PYP-like sensor domain (PAS domain)"/>
    <property type="match status" value="1"/>
</dbReference>
<evidence type="ECO:0000256" key="7">
    <source>
        <dbReference type="SAM" id="Coils"/>
    </source>
</evidence>
<dbReference type="InterPro" id="IPR003661">
    <property type="entry name" value="HisK_dim/P_dom"/>
</dbReference>
<keyword evidence="4" id="KW-0808">Transferase</keyword>
<dbReference type="SUPFAM" id="SSF47384">
    <property type="entry name" value="Homodimeric domain of signal transducing histidine kinase"/>
    <property type="match status" value="1"/>
</dbReference>
<evidence type="ECO:0000256" key="6">
    <source>
        <dbReference type="ARBA" id="ARBA00023136"/>
    </source>
</evidence>
<dbReference type="PROSITE" id="PS50109">
    <property type="entry name" value="HIS_KIN"/>
    <property type="match status" value="1"/>
</dbReference>
<dbReference type="EC" id="2.7.13.3" evidence="2"/>
<dbReference type="GO" id="GO:0007234">
    <property type="term" value="P:osmosensory signaling via phosphorelay pathway"/>
    <property type="evidence" value="ECO:0007669"/>
    <property type="project" value="TreeGrafter"/>
</dbReference>
<dbReference type="NCBIfam" id="TIGR00229">
    <property type="entry name" value="sensory_box"/>
    <property type="match status" value="1"/>
</dbReference>
<evidence type="ECO:0000256" key="1">
    <source>
        <dbReference type="ARBA" id="ARBA00000085"/>
    </source>
</evidence>
<protein>
    <recommendedName>
        <fullName evidence="2">histidine kinase</fullName>
        <ecNumber evidence="2">2.7.13.3</ecNumber>
    </recommendedName>
</protein>
<dbReference type="GO" id="GO:0016020">
    <property type="term" value="C:membrane"/>
    <property type="evidence" value="ECO:0007669"/>
    <property type="project" value="UniProtKB-SubCell"/>
</dbReference>
<dbReference type="InterPro" id="IPR000014">
    <property type="entry name" value="PAS"/>
</dbReference>
<proteinExistence type="predicted"/>
<evidence type="ECO:0000256" key="3">
    <source>
        <dbReference type="ARBA" id="ARBA00022553"/>
    </source>
</evidence>
<dbReference type="CDD" id="cd00130">
    <property type="entry name" value="PAS"/>
    <property type="match status" value="1"/>
</dbReference>
<dbReference type="PROSITE" id="PS50112">
    <property type="entry name" value="PAS"/>
    <property type="match status" value="1"/>
</dbReference>
<dbReference type="Pfam" id="PF00512">
    <property type="entry name" value="HisKA"/>
    <property type="match status" value="1"/>
</dbReference>
<dbReference type="PROSITE" id="PS50113">
    <property type="entry name" value="PAC"/>
    <property type="match status" value="1"/>
</dbReference>
<dbReference type="AlphaFoldDB" id="X0SZR5"/>
<dbReference type="InterPro" id="IPR050351">
    <property type="entry name" value="BphY/WalK/GraS-like"/>
</dbReference>
<evidence type="ECO:0000256" key="4">
    <source>
        <dbReference type="ARBA" id="ARBA00022679"/>
    </source>
</evidence>
<reference evidence="11" key="1">
    <citation type="journal article" date="2014" name="Front. Microbiol.">
        <title>High frequency of phylogenetically diverse reductive dehalogenase-homologous genes in deep subseafloor sedimentary metagenomes.</title>
        <authorList>
            <person name="Kawai M."/>
            <person name="Futagami T."/>
            <person name="Toyoda A."/>
            <person name="Takaki Y."/>
            <person name="Nishi S."/>
            <person name="Hori S."/>
            <person name="Arai W."/>
            <person name="Tsubouchi T."/>
            <person name="Morono Y."/>
            <person name="Uchiyama I."/>
            <person name="Ito T."/>
            <person name="Fujiyama A."/>
            <person name="Inagaki F."/>
            <person name="Takami H."/>
        </authorList>
    </citation>
    <scope>NUCLEOTIDE SEQUENCE</scope>
    <source>
        <strain evidence="11">Expedition CK06-06</strain>
    </source>
</reference>
<dbReference type="PANTHER" id="PTHR42878">
    <property type="entry name" value="TWO-COMPONENT HISTIDINE KINASE"/>
    <property type="match status" value="1"/>
</dbReference>
<dbReference type="Gene3D" id="1.10.287.130">
    <property type="match status" value="1"/>
</dbReference>
<dbReference type="Pfam" id="PF02518">
    <property type="entry name" value="HATPase_c"/>
    <property type="match status" value="1"/>
</dbReference>
<dbReference type="InterPro" id="IPR036097">
    <property type="entry name" value="HisK_dim/P_sf"/>
</dbReference>
<accession>X0SZR5</accession>
<gene>
    <name evidence="11" type="ORF">S01H1_14103</name>
</gene>
<keyword evidence="3" id="KW-0597">Phosphoprotein</keyword>
<name>X0SZR5_9ZZZZ</name>
<dbReference type="PRINTS" id="PR00344">
    <property type="entry name" value="BCTRLSENSOR"/>
</dbReference>
<organism evidence="11">
    <name type="scientific">marine sediment metagenome</name>
    <dbReference type="NCBI Taxonomy" id="412755"/>
    <lineage>
        <taxon>unclassified sequences</taxon>
        <taxon>metagenomes</taxon>
        <taxon>ecological metagenomes</taxon>
    </lineage>
</organism>
<feature type="domain" description="PAC" evidence="10">
    <location>
        <begin position="44"/>
        <end position="96"/>
    </location>
</feature>
<dbReference type="InterPro" id="IPR000700">
    <property type="entry name" value="PAS-assoc_C"/>
</dbReference>
<dbReference type="PANTHER" id="PTHR42878:SF15">
    <property type="entry name" value="BACTERIOPHYTOCHROME"/>
    <property type="match status" value="1"/>
</dbReference>
<dbReference type="Gene3D" id="3.30.565.10">
    <property type="entry name" value="Histidine kinase-like ATPase, C-terminal domain"/>
    <property type="match status" value="1"/>
</dbReference>
<dbReference type="GO" id="GO:0000156">
    <property type="term" value="F:phosphorelay response regulator activity"/>
    <property type="evidence" value="ECO:0007669"/>
    <property type="project" value="TreeGrafter"/>
</dbReference>
<keyword evidence="7" id="KW-0175">Coiled coil</keyword>
<sequence length="375" mass="42819">PAFTRVFGWTPEELSCKKIDYVPDENWPETRAMIEKVLAGESFSRVESRRYTKEGKILDVSISVATYMNRDGIPVGSVHTLRDITDRKLVEERLRKAHDELEQRVEERTAKLARTTEQLKLELTERKRAEEALRLAHRDLATKAAALEGANEELSQYAYVVSHDLKAPLRAIHNYADFLREDLEAILDGDQKAYLDGLNRAVRQGEELVGDLLEFSRVGRSSVPIETIDIGVFLRELIATLVLPPDVDIVVGNDWPTIEVEPVLLRQIFQDLLRNAIKFNDSPRKRVEIGWVPAGKERYELFVRDNGIGIESRYYDQIFRVFQRLHTREEYEGTGLGLAIVKKATGKLHGSVRVESKSGEGSTFFIILSKTQKER</sequence>
<comment type="caution">
    <text evidence="11">The sequence shown here is derived from an EMBL/GenBank/DDBJ whole genome shotgun (WGS) entry which is preliminary data.</text>
</comment>
<evidence type="ECO:0000259" key="9">
    <source>
        <dbReference type="PROSITE" id="PS50112"/>
    </source>
</evidence>
<feature type="domain" description="PAS" evidence="9">
    <location>
        <begin position="1"/>
        <end position="41"/>
    </location>
</feature>
<keyword evidence="5" id="KW-0418">Kinase</keyword>
<dbReference type="InterPro" id="IPR004358">
    <property type="entry name" value="Sig_transdc_His_kin-like_C"/>
</dbReference>
<keyword evidence="6" id="KW-0472">Membrane</keyword>
<dbReference type="InterPro" id="IPR005467">
    <property type="entry name" value="His_kinase_dom"/>
</dbReference>
<evidence type="ECO:0000313" key="11">
    <source>
        <dbReference type="EMBL" id="GAF81422.1"/>
    </source>
</evidence>
<evidence type="ECO:0000259" key="10">
    <source>
        <dbReference type="PROSITE" id="PS50113"/>
    </source>
</evidence>
<feature type="domain" description="Histidine kinase" evidence="8">
    <location>
        <begin position="160"/>
        <end position="372"/>
    </location>
</feature>
<dbReference type="GO" id="GO:0000155">
    <property type="term" value="F:phosphorelay sensor kinase activity"/>
    <property type="evidence" value="ECO:0007669"/>
    <property type="project" value="InterPro"/>
</dbReference>
<dbReference type="InterPro" id="IPR035965">
    <property type="entry name" value="PAS-like_dom_sf"/>
</dbReference>
<evidence type="ECO:0000256" key="5">
    <source>
        <dbReference type="ARBA" id="ARBA00022777"/>
    </source>
</evidence>
<evidence type="ECO:0000259" key="8">
    <source>
        <dbReference type="PROSITE" id="PS50109"/>
    </source>
</evidence>
<evidence type="ECO:0000256" key="2">
    <source>
        <dbReference type="ARBA" id="ARBA00012438"/>
    </source>
</evidence>